<gene>
    <name evidence="1" type="ORF">E7Z75_09850</name>
</gene>
<proteinExistence type="predicted"/>
<dbReference type="EMBL" id="SUTG01000092">
    <property type="protein sequence ID" value="MBE6513422.1"/>
    <property type="molecule type" value="Genomic_DNA"/>
</dbReference>
<name>A0A8T3VQ16_METOL</name>
<dbReference type="Proteomes" id="UP000732619">
    <property type="component" value="Unassembled WGS sequence"/>
</dbReference>
<comment type="caution">
    <text evidence="1">The sequence shown here is derived from an EMBL/GenBank/DDBJ whole genome shotgun (WGS) entry which is preliminary data.</text>
</comment>
<evidence type="ECO:0000313" key="1">
    <source>
        <dbReference type="EMBL" id="MBE6513422.1"/>
    </source>
</evidence>
<organism evidence="1 2">
    <name type="scientific">Methanobrevibacter olleyae</name>
    <dbReference type="NCBI Taxonomy" id="294671"/>
    <lineage>
        <taxon>Archaea</taxon>
        <taxon>Methanobacteriati</taxon>
        <taxon>Methanobacteriota</taxon>
        <taxon>Methanomada group</taxon>
        <taxon>Methanobacteria</taxon>
        <taxon>Methanobacteriales</taxon>
        <taxon>Methanobacteriaceae</taxon>
        <taxon>Methanobrevibacter</taxon>
    </lineage>
</organism>
<accession>A0A8T3VQ16</accession>
<protein>
    <submittedName>
        <fullName evidence="1">Uncharacterized protein</fullName>
    </submittedName>
</protein>
<reference evidence="1" key="1">
    <citation type="submission" date="2019-04" db="EMBL/GenBank/DDBJ databases">
        <title>Evolution of Biomass-Degrading Anaerobic Consortia Revealed by Metagenomics.</title>
        <authorList>
            <person name="Peng X."/>
        </authorList>
    </citation>
    <scope>NUCLEOTIDE SEQUENCE</scope>
    <source>
        <strain evidence="1">SIG14</strain>
    </source>
</reference>
<dbReference type="AlphaFoldDB" id="A0A8T3VQ16"/>
<evidence type="ECO:0000313" key="2">
    <source>
        <dbReference type="Proteomes" id="UP000732619"/>
    </source>
</evidence>
<sequence>MKFKVCPQCGSENIEWIIPQNWSQWSCNDCSYTGLVIEVDKDTQKEIQKEWKETGRIISSKDDEDED</sequence>